<evidence type="ECO:0000313" key="2">
    <source>
        <dbReference type="EMBL" id="GAA4406842.1"/>
    </source>
</evidence>
<protein>
    <submittedName>
        <fullName evidence="2">Uncharacterized protein</fullName>
    </submittedName>
</protein>
<name>A0ABP8KIK2_9MICO</name>
<dbReference type="EMBL" id="BAABGM010000014">
    <property type="protein sequence ID" value="GAA4406842.1"/>
    <property type="molecule type" value="Genomic_DNA"/>
</dbReference>
<feature type="signal peptide" evidence="1">
    <location>
        <begin position="1"/>
        <end position="18"/>
    </location>
</feature>
<evidence type="ECO:0000313" key="3">
    <source>
        <dbReference type="Proteomes" id="UP001500945"/>
    </source>
</evidence>
<reference evidence="3" key="1">
    <citation type="journal article" date="2019" name="Int. J. Syst. Evol. Microbiol.">
        <title>The Global Catalogue of Microorganisms (GCM) 10K type strain sequencing project: providing services to taxonomists for standard genome sequencing and annotation.</title>
        <authorList>
            <consortium name="The Broad Institute Genomics Platform"/>
            <consortium name="The Broad Institute Genome Sequencing Center for Infectious Disease"/>
            <person name="Wu L."/>
            <person name="Ma J."/>
        </authorList>
    </citation>
    <scope>NUCLEOTIDE SEQUENCE [LARGE SCALE GENOMIC DNA]</scope>
    <source>
        <strain evidence="3">JCM 17809</strain>
    </source>
</reference>
<organism evidence="2 3">
    <name type="scientific">Fodinibacter luteus</name>
    <dbReference type="NCBI Taxonomy" id="552064"/>
    <lineage>
        <taxon>Bacteria</taxon>
        <taxon>Bacillati</taxon>
        <taxon>Actinomycetota</taxon>
        <taxon>Actinomycetes</taxon>
        <taxon>Micrococcales</taxon>
        <taxon>Intrasporangiaceae</taxon>
        <taxon>Fodinibacter (ex Wang et al. 2009)</taxon>
    </lineage>
</organism>
<accession>A0ABP8KIK2</accession>
<comment type="caution">
    <text evidence="2">The sequence shown here is derived from an EMBL/GenBank/DDBJ whole genome shotgun (WGS) entry which is preliminary data.</text>
</comment>
<sequence>MAASLLMVGVAAVSPAAADPPDITRYPDAGITWMFPDPVNGYANRCEFPVMYQDEGKLVDIQFSDGRYLGTAPGLRATVTNLDTGESIDLMVNGSVKIAPPTPVGTQGHYVEVLRFTGPLIDLAPGHIIWSTGQTVTTVEYDQSGNVTSTTSYTAPPLDVCAALAP</sequence>
<proteinExistence type="predicted"/>
<gene>
    <name evidence="2" type="ORF">GCM10023168_22240</name>
</gene>
<feature type="chain" id="PRO_5045865797" evidence="1">
    <location>
        <begin position="19"/>
        <end position="166"/>
    </location>
</feature>
<evidence type="ECO:0000256" key="1">
    <source>
        <dbReference type="SAM" id="SignalP"/>
    </source>
</evidence>
<keyword evidence="1" id="KW-0732">Signal</keyword>
<dbReference type="Proteomes" id="UP001500945">
    <property type="component" value="Unassembled WGS sequence"/>
</dbReference>
<dbReference type="RefSeq" id="WP_345205797.1">
    <property type="nucleotide sequence ID" value="NZ_BAABGM010000014.1"/>
</dbReference>
<keyword evidence="3" id="KW-1185">Reference proteome</keyword>